<feature type="transmembrane region" description="Helical" evidence="5">
    <location>
        <begin position="141"/>
        <end position="164"/>
    </location>
</feature>
<proteinExistence type="predicted"/>
<dbReference type="InterPro" id="IPR036259">
    <property type="entry name" value="MFS_trans_sf"/>
</dbReference>
<accession>A0A810L2P9</accession>
<dbReference type="RefSeq" id="WP_051802850.1">
    <property type="nucleotide sequence ID" value="NZ_AP023354.1"/>
</dbReference>
<evidence type="ECO:0000256" key="3">
    <source>
        <dbReference type="ARBA" id="ARBA00022989"/>
    </source>
</evidence>
<dbReference type="KEGG" id="aser:Asera_32830"/>
<dbReference type="Pfam" id="PF07690">
    <property type="entry name" value="MFS_1"/>
    <property type="match status" value="1"/>
</dbReference>
<dbReference type="InterPro" id="IPR020846">
    <property type="entry name" value="MFS_dom"/>
</dbReference>
<feature type="transmembrane region" description="Helical" evidence="5">
    <location>
        <begin position="82"/>
        <end position="100"/>
    </location>
</feature>
<sequence>MNGPLAPTIAVLSRRPAVRLLGASLLGRLPTGMAALAVLLLVRGRGGDYALAGLLSGLYAAGSALGGPLLGRVIDRSRQPPVLLGAALVAGVGFAALAVVPVDGALAIVAILLAGAATPPLESCLRVLWPRVVPADRLHAAYSLDAAAQEILFVLGPLLVLGAVRLIGPAGGVLVAAGLGVLGVAAFASAPQPRTWRGERTGARHPAGPLRSGRLVRLLVSLLLTGFTIGTFSVGATAYAEHVGGRSLAGWFIAANGLGALLGGVGYTLVPAARDLSARLRVVALLLAVGYLPLAAQPGLAGTIGLSVLAGLSLPAVLTCGFALVERLAPAGTVTEAFTWLVTAFGIGNAVGAALSGTLVDRYGPVAAFLAGAGTAILAALTVLRRLVPASPRG</sequence>
<evidence type="ECO:0000256" key="2">
    <source>
        <dbReference type="ARBA" id="ARBA00022692"/>
    </source>
</evidence>
<protein>
    <submittedName>
        <fullName evidence="7">MFS transporter</fullName>
    </submittedName>
</protein>
<dbReference type="PANTHER" id="PTHR23542">
    <property type="match status" value="1"/>
</dbReference>
<organism evidence="7 8">
    <name type="scientific">Actinocatenispora sera</name>
    <dbReference type="NCBI Taxonomy" id="390989"/>
    <lineage>
        <taxon>Bacteria</taxon>
        <taxon>Bacillati</taxon>
        <taxon>Actinomycetota</taxon>
        <taxon>Actinomycetes</taxon>
        <taxon>Micromonosporales</taxon>
        <taxon>Micromonosporaceae</taxon>
        <taxon>Actinocatenispora</taxon>
    </lineage>
</organism>
<keyword evidence="2 5" id="KW-0812">Transmembrane</keyword>
<feature type="transmembrane region" description="Helical" evidence="5">
    <location>
        <begin position="170"/>
        <end position="190"/>
    </location>
</feature>
<keyword evidence="4 5" id="KW-0472">Membrane</keyword>
<dbReference type="SUPFAM" id="SSF103473">
    <property type="entry name" value="MFS general substrate transporter"/>
    <property type="match status" value="1"/>
</dbReference>
<dbReference type="EMBL" id="AP023354">
    <property type="protein sequence ID" value="BCJ29175.1"/>
    <property type="molecule type" value="Genomic_DNA"/>
</dbReference>
<dbReference type="PANTHER" id="PTHR23542:SF1">
    <property type="entry name" value="MAJOR FACILITATOR SUPERFAMILY (MFS) PROFILE DOMAIN-CONTAINING PROTEIN"/>
    <property type="match status" value="1"/>
</dbReference>
<dbReference type="AlphaFoldDB" id="A0A810L2P9"/>
<dbReference type="GO" id="GO:0005886">
    <property type="term" value="C:plasma membrane"/>
    <property type="evidence" value="ECO:0007669"/>
    <property type="project" value="UniProtKB-SubCell"/>
</dbReference>
<feature type="transmembrane region" description="Helical" evidence="5">
    <location>
        <begin position="337"/>
        <end position="360"/>
    </location>
</feature>
<feature type="transmembrane region" description="Helical" evidence="5">
    <location>
        <begin position="248"/>
        <end position="270"/>
    </location>
</feature>
<dbReference type="InterPro" id="IPR011701">
    <property type="entry name" value="MFS"/>
</dbReference>
<dbReference type="Gene3D" id="1.20.1250.20">
    <property type="entry name" value="MFS general substrate transporter like domains"/>
    <property type="match status" value="1"/>
</dbReference>
<evidence type="ECO:0000256" key="4">
    <source>
        <dbReference type="ARBA" id="ARBA00023136"/>
    </source>
</evidence>
<evidence type="ECO:0000256" key="1">
    <source>
        <dbReference type="ARBA" id="ARBA00004651"/>
    </source>
</evidence>
<feature type="transmembrane region" description="Helical" evidence="5">
    <location>
        <begin position="366"/>
        <end position="384"/>
    </location>
</feature>
<feature type="transmembrane region" description="Helical" evidence="5">
    <location>
        <begin position="215"/>
        <end position="236"/>
    </location>
</feature>
<dbReference type="PROSITE" id="PS50850">
    <property type="entry name" value="MFS"/>
    <property type="match status" value="1"/>
</dbReference>
<feature type="transmembrane region" description="Helical" evidence="5">
    <location>
        <begin position="20"/>
        <end position="43"/>
    </location>
</feature>
<evidence type="ECO:0000256" key="5">
    <source>
        <dbReference type="SAM" id="Phobius"/>
    </source>
</evidence>
<name>A0A810L2P9_9ACTN</name>
<dbReference type="GO" id="GO:0022857">
    <property type="term" value="F:transmembrane transporter activity"/>
    <property type="evidence" value="ECO:0007669"/>
    <property type="project" value="InterPro"/>
</dbReference>
<feature type="transmembrane region" description="Helical" evidence="5">
    <location>
        <begin position="106"/>
        <end position="129"/>
    </location>
</feature>
<dbReference type="Proteomes" id="UP000680750">
    <property type="component" value="Chromosome"/>
</dbReference>
<feature type="transmembrane region" description="Helical" evidence="5">
    <location>
        <begin position="49"/>
        <end position="70"/>
    </location>
</feature>
<evidence type="ECO:0000313" key="7">
    <source>
        <dbReference type="EMBL" id="BCJ29175.1"/>
    </source>
</evidence>
<comment type="subcellular location">
    <subcellularLocation>
        <location evidence="1">Cell membrane</location>
        <topology evidence="1">Multi-pass membrane protein</topology>
    </subcellularLocation>
</comment>
<reference evidence="7" key="1">
    <citation type="submission" date="2020-08" db="EMBL/GenBank/DDBJ databases">
        <title>Whole genome shotgun sequence of Actinocatenispora sera NBRC 101916.</title>
        <authorList>
            <person name="Komaki H."/>
            <person name="Tamura T."/>
        </authorList>
    </citation>
    <scope>NUCLEOTIDE SEQUENCE</scope>
    <source>
        <strain evidence="7">NBRC 101916</strain>
    </source>
</reference>
<feature type="transmembrane region" description="Helical" evidence="5">
    <location>
        <begin position="282"/>
        <end position="300"/>
    </location>
</feature>
<feature type="transmembrane region" description="Helical" evidence="5">
    <location>
        <begin position="306"/>
        <end position="325"/>
    </location>
</feature>
<evidence type="ECO:0000259" key="6">
    <source>
        <dbReference type="PROSITE" id="PS50850"/>
    </source>
</evidence>
<keyword evidence="3 5" id="KW-1133">Transmembrane helix</keyword>
<feature type="domain" description="Major facilitator superfamily (MFS) profile" evidence="6">
    <location>
        <begin position="214"/>
        <end position="394"/>
    </location>
</feature>
<keyword evidence="8" id="KW-1185">Reference proteome</keyword>
<evidence type="ECO:0000313" key="8">
    <source>
        <dbReference type="Proteomes" id="UP000680750"/>
    </source>
</evidence>
<gene>
    <name evidence="7" type="ORF">Asera_32830</name>
</gene>